<feature type="transmembrane region" description="Helical" evidence="7">
    <location>
        <begin position="131"/>
        <end position="153"/>
    </location>
</feature>
<dbReference type="PANTHER" id="PTHR43266">
    <property type="entry name" value="MACROLIDE-EFFLUX PROTEIN"/>
    <property type="match status" value="1"/>
</dbReference>
<protein>
    <recommendedName>
        <fullName evidence="10">MFS transporter</fullName>
    </recommendedName>
</protein>
<evidence type="ECO:0008006" key="10">
    <source>
        <dbReference type="Google" id="ProtNLM"/>
    </source>
</evidence>
<dbReference type="InterPro" id="IPR011701">
    <property type="entry name" value="MFS"/>
</dbReference>
<evidence type="ECO:0000313" key="8">
    <source>
        <dbReference type="EMBL" id="OQK18182.1"/>
    </source>
</evidence>
<dbReference type="GO" id="GO:0022857">
    <property type="term" value="F:transmembrane transporter activity"/>
    <property type="evidence" value="ECO:0007669"/>
    <property type="project" value="InterPro"/>
</dbReference>
<evidence type="ECO:0000256" key="3">
    <source>
        <dbReference type="ARBA" id="ARBA00022475"/>
    </source>
</evidence>
<feature type="transmembrane region" description="Helical" evidence="7">
    <location>
        <begin position="415"/>
        <end position="436"/>
    </location>
</feature>
<evidence type="ECO:0000256" key="2">
    <source>
        <dbReference type="ARBA" id="ARBA00022448"/>
    </source>
</evidence>
<name>A0A1V8M9L9_9GAMM</name>
<feature type="transmembrane region" description="Helical" evidence="7">
    <location>
        <begin position="261"/>
        <end position="281"/>
    </location>
</feature>
<comment type="subcellular location">
    <subcellularLocation>
        <location evidence="1">Cell membrane</location>
        <topology evidence="1">Multi-pass membrane protein</topology>
    </subcellularLocation>
</comment>
<dbReference type="InterPro" id="IPR036259">
    <property type="entry name" value="MFS_trans_sf"/>
</dbReference>
<feature type="transmembrane region" description="Helical" evidence="7">
    <location>
        <begin position="99"/>
        <end position="125"/>
    </location>
</feature>
<dbReference type="SUPFAM" id="SSF103473">
    <property type="entry name" value="MFS general substrate transporter"/>
    <property type="match status" value="1"/>
</dbReference>
<keyword evidence="3" id="KW-1003">Cell membrane</keyword>
<dbReference type="RefSeq" id="WP_158083099.1">
    <property type="nucleotide sequence ID" value="NZ_LPUF01000001.1"/>
</dbReference>
<keyword evidence="9" id="KW-1185">Reference proteome</keyword>
<proteinExistence type="predicted"/>
<dbReference type="CDD" id="cd06173">
    <property type="entry name" value="MFS_MefA_like"/>
    <property type="match status" value="1"/>
</dbReference>
<dbReference type="Pfam" id="PF07690">
    <property type="entry name" value="MFS_1"/>
    <property type="match status" value="1"/>
</dbReference>
<dbReference type="OrthoDB" id="9803968at2"/>
<feature type="transmembrane region" description="Helical" evidence="7">
    <location>
        <begin position="382"/>
        <end position="403"/>
    </location>
</feature>
<organism evidence="8 9">
    <name type="scientific">Methyloprofundus sedimenti</name>
    <dbReference type="NCBI Taxonomy" id="1420851"/>
    <lineage>
        <taxon>Bacteria</taxon>
        <taxon>Pseudomonadati</taxon>
        <taxon>Pseudomonadota</taxon>
        <taxon>Gammaproteobacteria</taxon>
        <taxon>Methylococcales</taxon>
        <taxon>Methylococcaceae</taxon>
        <taxon>Methyloprofundus</taxon>
    </lineage>
</organism>
<dbReference type="EMBL" id="LPUF01000001">
    <property type="protein sequence ID" value="OQK18182.1"/>
    <property type="molecule type" value="Genomic_DNA"/>
</dbReference>
<evidence type="ECO:0000256" key="5">
    <source>
        <dbReference type="ARBA" id="ARBA00022989"/>
    </source>
</evidence>
<sequence length="485" mass="51898">MTKQVLAEHDFISPASQIKRDDLPALPFKNRSFLSFLGTQALGAFNDNVFKQLVLLLGVGYTLADVEYQAVVQFLFALPFLLFSGLAGDLSDRFSKGRLMVICKIAEVIIALLGVGAFLMITVGSSDAKEAPFYLCMLAGVAFLLGSQSAFFGPPKYGGLPELVRPYDLASATGMTQMTTFLAIIFGVAVAGILADLLSGRMYLAGLLTVAIALLGTLTSLGIARNPPADAQRRLSAKSFISVLPTLSSIFRGDPLLMRIIFLYSWFWFVGGVTLTSINAFGRFQLGLSNFETSMMVAITSLGIAIGSVLVGRFSMGKVRVGLVIPALIMLVICLLSLSLIPVYSPTAEDIQSFNQLKDSPQLLAVANIIPVAAASVRAATFGLFLLLGAAAGFFSVPLLTFIQARPSHSEKGRVFAAVNWFNWIFILASAIAYGVGMKLFSNHASLLLVALGAATLLIGLVVLPGIFRLLKHDGSDFIYLKPVK</sequence>
<feature type="transmembrane region" description="Helical" evidence="7">
    <location>
        <begin position="68"/>
        <end position="87"/>
    </location>
</feature>
<keyword evidence="6 7" id="KW-0472">Membrane</keyword>
<dbReference type="STRING" id="1420851.AU255_10195"/>
<dbReference type="AlphaFoldDB" id="A0A1V8M9L9"/>
<dbReference type="GO" id="GO:0005886">
    <property type="term" value="C:plasma membrane"/>
    <property type="evidence" value="ECO:0007669"/>
    <property type="project" value="UniProtKB-SubCell"/>
</dbReference>
<feature type="transmembrane region" description="Helical" evidence="7">
    <location>
        <begin position="293"/>
        <end position="311"/>
    </location>
</feature>
<evidence type="ECO:0000256" key="6">
    <source>
        <dbReference type="ARBA" id="ARBA00023136"/>
    </source>
</evidence>
<evidence type="ECO:0000256" key="4">
    <source>
        <dbReference type="ARBA" id="ARBA00022692"/>
    </source>
</evidence>
<gene>
    <name evidence="8" type="ORF">AU255_10195</name>
</gene>
<feature type="transmembrane region" description="Helical" evidence="7">
    <location>
        <begin position="323"/>
        <end position="344"/>
    </location>
</feature>
<keyword evidence="2" id="KW-0813">Transport</keyword>
<feature type="transmembrane region" description="Helical" evidence="7">
    <location>
        <begin position="448"/>
        <end position="471"/>
    </location>
</feature>
<feature type="transmembrane region" description="Helical" evidence="7">
    <location>
        <begin position="174"/>
        <end position="195"/>
    </location>
</feature>
<dbReference type="Proteomes" id="UP000191980">
    <property type="component" value="Unassembled WGS sequence"/>
</dbReference>
<keyword evidence="4 7" id="KW-0812">Transmembrane</keyword>
<keyword evidence="5 7" id="KW-1133">Transmembrane helix</keyword>
<feature type="transmembrane region" description="Helical" evidence="7">
    <location>
        <begin position="201"/>
        <end position="224"/>
    </location>
</feature>
<evidence type="ECO:0000256" key="7">
    <source>
        <dbReference type="SAM" id="Phobius"/>
    </source>
</evidence>
<comment type="caution">
    <text evidence="8">The sequence shown here is derived from an EMBL/GenBank/DDBJ whole genome shotgun (WGS) entry which is preliminary data.</text>
</comment>
<reference evidence="8 9" key="1">
    <citation type="submission" date="2015-12" db="EMBL/GenBank/DDBJ databases">
        <authorList>
            <person name="Shamseldin A."/>
            <person name="Moawad H."/>
            <person name="Abd El-Rahim W.M."/>
            <person name="Sadowsky M.J."/>
        </authorList>
    </citation>
    <scope>NUCLEOTIDE SEQUENCE [LARGE SCALE GENOMIC DNA]</scope>
    <source>
        <strain evidence="8 9">WF1</strain>
    </source>
</reference>
<dbReference type="PANTHER" id="PTHR43266:SF2">
    <property type="entry name" value="MAJOR FACILITATOR SUPERFAMILY (MFS) PROFILE DOMAIN-CONTAINING PROTEIN"/>
    <property type="match status" value="1"/>
</dbReference>
<evidence type="ECO:0000313" key="9">
    <source>
        <dbReference type="Proteomes" id="UP000191980"/>
    </source>
</evidence>
<accession>A0A1V8M9L9</accession>
<evidence type="ECO:0000256" key="1">
    <source>
        <dbReference type="ARBA" id="ARBA00004651"/>
    </source>
</evidence>
<dbReference type="Gene3D" id="1.20.1250.20">
    <property type="entry name" value="MFS general substrate transporter like domains"/>
    <property type="match status" value="1"/>
</dbReference>